<feature type="transmembrane region" description="Helical" evidence="12">
    <location>
        <begin position="57"/>
        <end position="78"/>
    </location>
</feature>
<dbReference type="Pfam" id="PF13632">
    <property type="entry name" value="Glyco_trans_2_3"/>
    <property type="match status" value="1"/>
</dbReference>
<gene>
    <name evidence="14" type="primary">mdoH</name>
    <name evidence="14" type="ORF">DL237_04265</name>
</gene>
<dbReference type="NCBIfam" id="NF003959">
    <property type="entry name" value="PRK05454.2-2"/>
    <property type="match status" value="1"/>
</dbReference>
<keyword evidence="5" id="KW-1003">Cell membrane</keyword>
<evidence type="ECO:0000256" key="9">
    <source>
        <dbReference type="ARBA" id="ARBA00022692"/>
    </source>
</evidence>
<keyword evidence="7" id="KW-0328">Glycosyltransferase</keyword>
<dbReference type="Proteomes" id="UP000265848">
    <property type="component" value="Unassembled WGS sequence"/>
</dbReference>
<comment type="pathway">
    <text evidence="2">Glycan metabolism; osmoregulated periplasmic glucan (OPG) biosynthesis.</text>
</comment>
<evidence type="ECO:0000256" key="6">
    <source>
        <dbReference type="ARBA" id="ARBA00022519"/>
    </source>
</evidence>
<name>A0A399J6L4_9RHOB</name>
<dbReference type="PANTHER" id="PTHR43867">
    <property type="entry name" value="CELLULOSE SYNTHASE CATALYTIC SUBUNIT A [UDP-FORMING]"/>
    <property type="match status" value="1"/>
</dbReference>
<evidence type="ECO:0000256" key="2">
    <source>
        <dbReference type="ARBA" id="ARBA00005001"/>
    </source>
</evidence>
<dbReference type="Gene3D" id="3.90.550.10">
    <property type="entry name" value="Spore Coat Polysaccharide Biosynthesis Protein SpsA, Chain A"/>
    <property type="match status" value="1"/>
</dbReference>
<evidence type="ECO:0000256" key="7">
    <source>
        <dbReference type="ARBA" id="ARBA00022676"/>
    </source>
</evidence>
<evidence type="ECO:0000259" key="13">
    <source>
        <dbReference type="Pfam" id="PF13632"/>
    </source>
</evidence>
<keyword evidence="6" id="KW-0997">Cell inner membrane</keyword>
<evidence type="ECO:0000256" key="3">
    <source>
        <dbReference type="ARBA" id="ARBA00009337"/>
    </source>
</evidence>
<organism evidence="14 15">
    <name type="scientific">Pseudooceanicola sediminis</name>
    <dbReference type="NCBI Taxonomy" id="2211117"/>
    <lineage>
        <taxon>Bacteria</taxon>
        <taxon>Pseudomonadati</taxon>
        <taxon>Pseudomonadota</taxon>
        <taxon>Alphaproteobacteria</taxon>
        <taxon>Rhodobacterales</taxon>
        <taxon>Paracoccaceae</taxon>
        <taxon>Pseudooceanicola</taxon>
    </lineage>
</organism>
<dbReference type="InterPro" id="IPR001173">
    <property type="entry name" value="Glyco_trans_2-like"/>
</dbReference>
<dbReference type="GO" id="GO:0016758">
    <property type="term" value="F:hexosyltransferase activity"/>
    <property type="evidence" value="ECO:0007669"/>
    <property type="project" value="TreeGrafter"/>
</dbReference>
<keyword evidence="15" id="KW-1185">Reference proteome</keyword>
<evidence type="ECO:0000313" key="15">
    <source>
        <dbReference type="Proteomes" id="UP000265848"/>
    </source>
</evidence>
<dbReference type="NCBIfam" id="NF003958">
    <property type="entry name" value="PRK05454.2-1"/>
    <property type="match status" value="1"/>
</dbReference>
<dbReference type="AlphaFoldDB" id="A0A399J6L4"/>
<evidence type="ECO:0000256" key="4">
    <source>
        <dbReference type="ARBA" id="ARBA00020585"/>
    </source>
</evidence>
<evidence type="ECO:0000256" key="8">
    <source>
        <dbReference type="ARBA" id="ARBA00022679"/>
    </source>
</evidence>
<comment type="subcellular location">
    <subcellularLocation>
        <location evidence="1">Cell inner membrane</location>
        <topology evidence="1">Multi-pass membrane protein</topology>
    </subcellularLocation>
</comment>
<dbReference type="PANTHER" id="PTHR43867:SF5">
    <property type="entry name" value="GLUCANS BIOSYNTHESIS GLUCOSYLTRANSFERASE H"/>
    <property type="match status" value="1"/>
</dbReference>
<feature type="domain" description="Glycosyltransferase 2-like" evidence="13">
    <location>
        <begin position="194"/>
        <end position="387"/>
    </location>
</feature>
<sequence length="606" mass="64857">MSTGPVGSQARQDDVRRARLYRVIALGFSAVAATTATVLLLEAAVADGNDVWDYARASLIFLTTAWLSWGAAQALLGLPGRTRQPAVADIVMPQPRTVVLVPICNEDPVATFARIAAMDASLLASGVATDIAVLSDTRDEDAAAHERNTFVRLLEETSGHGRIFYRRRQDNRGRKAGNIEDFIRNSGAAYEFAVILDADSLMEGATIRRMIAQMQADPSLGLLQTLPKIVGAGSLFGRAMQFAASFFSPVFARGLARMQGDTGPFWGHNAIIRTEAFAQSCALPPLSGLPPFGGHILSHDYVEAALLARGGWSVQVDETIPGSFEEGPENVLSFAKRDRRWCQGNLQHIRLLTAPGLRAWSRFVFVQGIFAYIVSLLWGLFLLASIAATVMAPAPDYFPEPYQLFPVFPSDRTQQIIALGMGIVGLLVVPKLGILIQAIVTRRADGFGGGALAAASVLVELLLSSLMAPVMLMYQSKAVLQVLSGRDGGWPANQRGEGSLTLGQGLRAGLWISVFGAVALLGVWQIAPALVLWLMPVSLPMLAAPLLITYSSRDIFGGLFRTPEEDERGTVVATYRAIHARWTSATATTTSAAGDADAGEPANVAA</sequence>
<dbReference type="InterPro" id="IPR050321">
    <property type="entry name" value="Glycosyltr_2/OpgH_subfam"/>
</dbReference>
<dbReference type="GO" id="GO:0005886">
    <property type="term" value="C:plasma membrane"/>
    <property type="evidence" value="ECO:0007669"/>
    <property type="project" value="UniProtKB-SubCell"/>
</dbReference>
<keyword evidence="11 12" id="KW-0472">Membrane</keyword>
<protein>
    <recommendedName>
        <fullName evidence="4">Glucans biosynthesis glucosyltransferase H</fullName>
    </recommendedName>
</protein>
<dbReference type="NCBIfam" id="NF003962">
    <property type="entry name" value="PRK05454.2-5"/>
    <property type="match status" value="1"/>
</dbReference>
<evidence type="ECO:0000256" key="10">
    <source>
        <dbReference type="ARBA" id="ARBA00022989"/>
    </source>
</evidence>
<feature type="transmembrane region" description="Helical" evidence="12">
    <location>
        <begin position="414"/>
        <end position="440"/>
    </location>
</feature>
<feature type="transmembrane region" description="Helical" evidence="12">
    <location>
        <begin position="452"/>
        <end position="474"/>
    </location>
</feature>
<feature type="transmembrane region" description="Helical" evidence="12">
    <location>
        <begin position="510"/>
        <end position="534"/>
    </location>
</feature>
<evidence type="ECO:0000256" key="11">
    <source>
        <dbReference type="ARBA" id="ARBA00023136"/>
    </source>
</evidence>
<dbReference type="SUPFAM" id="SSF53448">
    <property type="entry name" value="Nucleotide-diphospho-sugar transferases"/>
    <property type="match status" value="1"/>
</dbReference>
<dbReference type="OrthoDB" id="9775281at2"/>
<dbReference type="InterPro" id="IPR029044">
    <property type="entry name" value="Nucleotide-diphossugar_trans"/>
</dbReference>
<keyword evidence="10 12" id="KW-1133">Transmembrane helix</keyword>
<keyword evidence="8 14" id="KW-0808">Transferase</keyword>
<accession>A0A399J6L4</accession>
<comment type="similarity">
    <text evidence="3">Belongs to the glycosyltransferase 2 family. OpgH subfamily.</text>
</comment>
<evidence type="ECO:0000256" key="12">
    <source>
        <dbReference type="SAM" id="Phobius"/>
    </source>
</evidence>
<feature type="transmembrane region" description="Helical" evidence="12">
    <location>
        <begin position="369"/>
        <end position="394"/>
    </location>
</feature>
<dbReference type="EMBL" id="QWJJ01000003">
    <property type="protein sequence ID" value="RII39919.1"/>
    <property type="molecule type" value="Genomic_DNA"/>
</dbReference>
<evidence type="ECO:0000313" key="14">
    <source>
        <dbReference type="EMBL" id="RII39919.1"/>
    </source>
</evidence>
<comment type="caution">
    <text evidence="14">The sequence shown here is derived from an EMBL/GenBank/DDBJ whole genome shotgun (WGS) entry which is preliminary data.</text>
</comment>
<proteinExistence type="inferred from homology"/>
<keyword evidence="9 12" id="KW-0812">Transmembrane</keyword>
<evidence type="ECO:0000256" key="1">
    <source>
        <dbReference type="ARBA" id="ARBA00004429"/>
    </source>
</evidence>
<evidence type="ECO:0000256" key="5">
    <source>
        <dbReference type="ARBA" id="ARBA00022475"/>
    </source>
</evidence>
<dbReference type="RefSeq" id="WP_119397962.1">
    <property type="nucleotide sequence ID" value="NZ_QWJJ01000003.1"/>
</dbReference>
<reference evidence="14 15" key="1">
    <citation type="submission" date="2018-08" db="EMBL/GenBank/DDBJ databases">
        <title>Pseudooceanicola sediminis CY03 in the family Rhodobacteracea.</title>
        <authorList>
            <person name="Zhang Y.-J."/>
        </authorList>
    </citation>
    <scope>NUCLEOTIDE SEQUENCE [LARGE SCALE GENOMIC DNA]</scope>
    <source>
        <strain evidence="14 15">CY03</strain>
    </source>
</reference>
<feature type="transmembrane region" description="Helical" evidence="12">
    <location>
        <begin position="20"/>
        <end position="45"/>
    </location>
</feature>